<protein>
    <submittedName>
        <fullName evidence="2">Uncharacterized protein</fullName>
    </submittedName>
</protein>
<dbReference type="EMBL" id="QBIU01000001">
    <property type="protein sequence ID" value="MWV69930.1"/>
    <property type="molecule type" value="Genomic_DNA"/>
</dbReference>
<dbReference type="AlphaFoldDB" id="A0A4U8SZP4"/>
<evidence type="ECO:0000313" key="3">
    <source>
        <dbReference type="Proteomes" id="UP000029714"/>
    </source>
</evidence>
<evidence type="ECO:0000313" key="2">
    <source>
        <dbReference type="EMBL" id="TLD92393.1"/>
    </source>
</evidence>
<sequence>MKSNFSIDLELLSSLSISKSEAIVLDMLDYINKNPHFPAFKVSNVSLSELLQISQSHLYRILKKLIDKELVYKEFNITNFSIPKAFYPQIKEFLSDYIAKSSEIKLKPTTLKKLDSKTINELIEYISNFNYLILPKAKQDFINNLESMIENDSLSVNLRLCKANSELVIANPSELDSMKLQALKYVKEFFNLLLVRINVTKKGLIQQIKEVYKDKLLDFITTNVI</sequence>
<proteinExistence type="predicted"/>
<keyword evidence="3" id="KW-1185">Reference proteome</keyword>
<reference evidence="1 4" key="4">
    <citation type="submission" date="2019-12" db="EMBL/GenBank/DDBJ databases">
        <title>Multi-Generational Helicobacter saguini Isolates.</title>
        <authorList>
            <person name="Mannion A."/>
            <person name="Shen Z."/>
            <person name="Fox J.G."/>
        </authorList>
    </citation>
    <scope>NUCLEOTIDE SEQUENCE [LARGE SCALE GENOMIC DNA]</scope>
    <source>
        <strain evidence="1">16-048</strain>
        <strain evidence="4">16-048 (F4)</strain>
    </source>
</reference>
<dbReference type="InterPro" id="IPR036390">
    <property type="entry name" value="WH_DNA-bd_sf"/>
</dbReference>
<dbReference type="SUPFAM" id="SSF46785">
    <property type="entry name" value="Winged helix' DNA-binding domain"/>
    <property type="match status" value="1"/>
</dbReference>
<reference evidence="2" key="3">
    <citation type="submission" date="2018-04" db="EMBL/GenBank/DDBJ databases">
        <authorList>
            <person name="Sheh A."/>
            <person name="Shen Z."/>
            <person name="Mannion A.J."/>
            <person name="Fox J.G."/>
        </authorList>
    </citation>
    <scope>NUCLEOTIDE SEQUENCE</scope>
    <source>
        <strain evidence="2">MIT 97-6194</strain>
    </source>
</reference>
<name>A0A4U8SZP4_9HELI</name>
<dbReference type="RefSeq" id="WP_138127335.1">
    <property type="nucleotide sequence ID" value="NZ_JRMP02000020.1"/>
</dbReference>
<organism evidence="2 3">
    <name type="scientific">Helicobacter saguini</name>
    <dbReference type="NCBI Taxonomy" id="1548018"/>
    <lineage>
        <taxon>Bacteria</taxon>
        <taxon>Pseudomonadati</taxon>
        <taxon>Campylobacterota</taxon>
        <taxon>Epsilonproteobacteria</taxon>
        <taxon>Campylobacterales</taxon>
        <taxon>Helicobacteraceae</taxon>
        <taxon>Helicobacter</taxon>
    </lineage>
</organism>
<dbReference type="EMBL" id="JRMP02000020">
    <property type="protein sequence ID" value="TLD92393.1"/>
    <property type="molecule type" value="Genomic_DNA"/>
</dbReference>
<accession>A0A4U8SZP4</accession>
<evidence type="ECO:0000313" key="1">
    <source>
        <dbReference type="EMBL" id="MWV69930.1"/>
    </source>
</evidence>
<dbReference type="STRING" id="1548018.LS64_01200"/>
<comment type="caution">
    <text evidence="2">The sequence shown here is derived from an EMBL/GenBank/DDBJ whole genome shotgun (WGS) entry which is preliminary data.</text>
</comment>
<dbReference type="Proteomes" id="UP000029714">
    <property type="component" value="Unassembled WGS sequence"/>
</dbReference>
<reference evidence="2 3" key="2">
    <citation type="journal article" date="2016" name="Infect. Immun.">
        <title>Helicobacter saguini, a Novel Helicobacter Isolated from Cotton-Top Tamarins with Ulcerative Colitis, Has Proinflammatory Properties and Induces Typhlocolitis and Dysplasia in Gnotobiotic IL-10-/- Mice.</title>
        <authorList>
            <person name="Shen Z."/>
            <person name="Mannion A."/>
            <person name="Whary M.T."/>
            <person name="Muthupalani S."/>
            <person name="Sheh A."/>
            <person name="Feng Y."/>
            <person name="Gong G."/>
            <person name="Vandamme P."/>
            <person name="Holcombe H.R."/>
            <person name="Paster B.J."/>
            <person name="Fox J.G."/>
        </authorList>
    </citation>
    <scope>NUCLEOTIDE SEQUENCE [LARGE SCALE GENOMIC DNA]</scope>
    <source>
        <strain evidence="2 3">MIT 97-6194</strain>
    </source>
</reference>
<reference evidence="2 3" key="1">
    <citation type="journal article" date="2014" name="Genome Announc.">
        <title>Draft genome sequences of eight enterohepatic helicobacter species isolated from both laboratory and wild rodents.</title>
        <authorList>
            <person name="Sheh A."/>
            <person name="Shen Z."/>
            <person name="Fox J.G."/>
        </authorList>
    </citation>
    <scope>NUCLEOTIDE SEQUENCE [LARGE SCALE GENOMIC DNA]</scope>
    <source>
        <strain evidence="2 3">MIT 97-6194</strain>
    </source>
</reference>
<evidence type="ECO:0000313" key="4">
    <source>
        <dbReference type="Proteomes" id="UP000477070"/>
    </source>
</evidence>
<dbReference type="Proteomes" id="UP000477070">
    <property type="component" value="Unassembled WGS sequence"/>
</dbReference>
<gene>
    <name evidence="1" type="ORF">DCO61_07930</name>
    <name evidence="2" type="ORF">LS64_010415</name>
</gene>